<name>A0ABY8GBP4_9GAMM</name>
<dbReference type="PANTHER" id="PTHR43669">
    <property type="entry name" value="5-KETO-D-GLUCONATE 5-REDUCTASE"/>
    <property type="match status" value="1"/>
</dbReference>
<keyword evidence="2" id="KW-0560">Oxidoreductase</keyword>
<evidence type="ECO:0000256" key="1">
    <source>
        <dbReference type="ARBA" id="ARBA00006484"/>
    </source>
</evidence>
<sequence>MKTFLSIGTGPGIGLATAERFSTEGFNTVLSARHPERLEQYVQKCQKAGRVSTAMGVDAADPERVQQLLTTVFQQYGAIDVLHYNAASLRQATITEQPADTFLSDISVNIVGAMVAIQTVLPLMLAQGQGTILLTGGKFGVMPAPEYISLSVGKAGIRSLAMGLFDDLKKQGIHIGTVTASALTGADSAWSHGVAQAFWQLYSMPYDDWVAEIAYP</sequence>
<protein>
    <submittedName>
        <fullName evidence="3">SDR family NAD(P)-dependent oxidoreductase</fullName>
    </submittedName>
</protein>
<dbReference type="InterPro" id="IPR036291">
    <property type="entry name" value="NAD(P)-bd_dom_sf"/>
</dbReference>
<dbReference type="EMBL" id="CP114280">
    <property type="protein sequence ID" value="WFN57249.1"/>
    <property type="molecule type" value="Genomic_DNA"/>
</dbReference>
<gene>
    <name evidence="3" type="ORF">O1Q98_08665</name>
</gene>
<dbReference type="PRINTS" id="PR00081">
    <property type="entry name" value="GDHRDH"/>
</dbReference>
<evidence type="ECO:0000256" key="2">
    <source>
        <dbReference type="ARBA" id="ARBA00023002"/>
    </source>
</evidence>
<dbReference type="Pfam" id="PF00106">
    <property type="entry name" value="adh_short"/>
    <property type="match status" value="1"/>
</dbReference>
<reference evidence="3 4" key="1">
    <citation type="submission" date="2022-12" db="EMBL/GenBank/DDBJ databases">
        <title>Complete genome sequencing of Dickeya lacustris type strain LMG30899.</title>
        <authorList>
            <person name="Dobhal S."/>
            <person name="Arizala D."/>
            <person name="Arif M."/>
        </authorList>
    </citation>
    <scope>NUCLEOTIDE SEQUENCE [LARGE SCALE GENOMIC DNA]</scope>
    <source>
        <strain evidence="3 4">LMG30899</strain>
    </source>
</reference>
<dbReference type="PANTHER" id="PTHR43669:SF3">
    <property type="entry name" value="ALCOHOL DEHYDROGENASE, PUTATIVE (AFU_ORTHOLOGUE AFUA_3G03445)-RELATED"/>
    <property type="match status" value="1"/>
</dbReference>
<proteinExistence type="inferred from homology"/>
<evidence type="ECO:0000313" key="3">
    <source>
        <dbReference type="EMBL" id="WFN57249.1"/>
    </source>
</evidence>
<dbReference type="SUPFAM" id="SSF51735">
    <property type="entry name" value="NAD(P)-binding Rossmann-fold domains"/>
    <property type="match status" value="1"/>
</dbReference>
<organism evidence="3 4">
    <name type="scientific">Dickeya lacustris</name>
    <dbReference type="NCBI Taxonomy" id="2259638"/>
    <lineage>
        <taxon>Bacteria</taxon>
        <taxon>Pseudomonadati</taxon>
        <taxon>Pseudomonadota</taxon>
        <taxon>Gammaproteobacteria</taxon>
        <taxon>Enterobacterales</taxon>
        <taxon>Pectobacteriaceae</taxon>
        <taxon>Dickeya</taxon>
    </lineage>
</organism>
<evidence type="ECO:0000313" key="4">
    <source>
        <dbReference type="Proteomes" id="UP001219630"/>
    </source>
</evidence>
<comment type="similarity">
    <text evidence="1">Belongs to the short-chain dehydrogenases/reductases (SDR) family.</text>
</comment>
<dbReference type="RefSeq" id="WP_125258230.1">
    <property type="nucleotide sequence ID" value="NZ_CP114280.1"/>
</dbReference>
<dbReference type="Gene3D" id="3.40.50.720">
    <property type="entry name" value="NAD(P)-binding Rossmann-like Domain"/>
    <property type="match status" value="1"/>
</dbReference>
<dbReference type="InterPro" id="IPR002347">
    <property type="entry name" value="SDR_fam"/>
</dbReference>
<dbReference type="Proteomes" id="UP001219630">
    <property type="component" value="Chromosome"/>
</dbReference>
<accession>A0ABY8GBP4</accession>
<keyword evidence="4" id="KW-1185">Reference proteome</keyword>